<sequence>MGNEKNVKWVEVRISAASFAPIPLTLAQGLRGIASVSVIMTHLTRAFYFRAFLASDGEGVAPILWQMPIFRIIPQGRIGVTIFGFLTGFVCALKPLRQARAGQHSDALTSIAKSAFRRLPRLVLPSTIAMIIAWLLAQLGAFHVAHRTDEVWLRDASPQQSDSLFGAFVDLWNAFRSVWTEGYMPYDDHQWAMLPLLKESMLAYVGLAATIFMKYKYRMITYLVMFCYFFQDKHDLIETFAQQLYFAMFLCDLSLHPTAQAFMANNRFSLNMVSPFLIIFGLYLASYPADGPEWLTWSRQLMEMAQWLFPEGSDVARRYSALGLDIVIVGILFSSGAKDVLSNKYFMWLGRNSFAVYLIHGTLLRTVLIWMLYGITGEPFEEVRDENGVIIGNWIQRPGPLGFAIAIPVWLVIVYTCAHFWTSYVDNYCAQLTHKLEKFVFEDEEKSIPLV</sequence>
<feature type="transmembrane region" description="Helical" evidence="1">
    <location>
        <begin position="354"/>
        <end position="373"/>
    </location>
</feature>
<name>A0ABR3SWN8_9PEZI</name>
<dbReference type="Proteomes" id="UP001521116">
    <property type="component" value="Unassembled WGS sequence"/>
</dbReference>
<feature type="transmembrane region" description="Helical" evidence="1">
    <location>
        <begin position="122"/>
        <end position="145"/>
    </location>
</feature>
<evidence type="ECO:0000313" key="4">
    <source>
        <dbReference type="Proteomes" id="UP001521116"/>
    </source>
</evidence>
<feature type="transmembrane region" description="Helical" evidence="1">
    <location>
        <begin position="316"/>
        <end position="333"/>
    </location>
</feature>
<proteinExistence type="predicted"/>
<feature type="transmembrane region" description="Helical" evidence="1">
    <location>
        <begin position="268"/>
        <end position="289"/>
    </location>
</feature>
<dbReference type="PANTHER" id="PTHR23028">
    <property type="entry name" value="ACETYLTRANSFERASE"/>
    <property type="match status" value="1"/>
</dbReference>
<reference evidence="3 4" key="1">
    <citation type="submission" date="2024-02" db="EMBL/GenBank/DDBJ databases">
        <title>De novo assembly and annotation of 12 fungi associated with fruit tree decline syndrome in Ontario, Canada.</title>
        <authorList>
            <person name="Sulman M."/>
            <person name="Ellouze W."/>
            <person name="Ilyukhin E."/>
        </authorList>
    </citation>
    <scope>NUCLEOTIDE SEQUENCE [LARGE SCALE GENOMIC DNA]</scope>
    <source>
        <strain evidence="3 4">M1-105</strain>
    </source>
</reference>
<organism evidence="3 4">
    <name type="scientific">Neofusicoccum ribis</name>
    <dbReference type="NCBI Taxonomy" id="45134"/>
    <lineage>
        <taxon>Eukaryota</taxon>
        <taxon>Fungi</taxon>
        <taxon>Dikarya</taxon>
        <taxon>Ascomycota</taxon>
        <taxon>Pezizomycotina</taxon>
        <taxon>Dothideomycetes</taxon>
        <taxon>Dothideomycetes incertae sedis</taxon>
        <taxon>Botryosphaeriales</taxon>
        <taxon>Botryosphaeriaceae</taxon>
        <taxon>Neofusicoccum</taxon>
    </lineage>
</organism>
<keyword evidence="1" id="KW-0812">Transmembrane</keyword>
<feature type="transmembrane region" description="Helical" evidence="1">
    <location>
        <begin position="401"/>
        <end position="421"/>
    </location>
</feature>
<evidence type="ECO:0000313" key="3">
    <source>
        <dbReference type="EMBL" id="KAL1631729.1"/>
    </source>
</evidence>
<accession>A0ABR3SWN8</accession>
<feature type="transmembrane region" description="Helical" evidence="1">
    <location>
        <begin position="191"/>
        <end position="213"/>
    </location>
</feature>
<keyword evidence="1" id="KW-0472">Membrane</keyword>
<keyword evidence="1" id="KW-1133">Transmembrane helix</keyword>
<dbReference type="InterPro" id="IPR050879">
    <property type="entry name" value="Acyltransferase_3"/>
</dbReference>
<protein>
    <recommendedName>
        <fullName evidence="2">Acyltransferase 3 domain-containing protein</fullName>
    </recommendedName>
</protein>
<dbReference type="Pfam" id="PF01757">
    <property type="entry name" value="Acyl_transf_3"/>
    <property type="match status" value="1"/>
</dbReference>
<evidence type="ECO:0000256" key="1">
    <source>
        <dbReference type="SAM" id="Phobius"/>
    </source>
</evidence>
<feature type="domain" description="Acyltransferase 3" evidence="2">
    <location>
        <begin position="29"/>
        <end position="413"/>
    </location>
</feature>
<keyword evidence="4" id="KW-1185">Reference proteome</keyword>
<dbReference type="PANTHER" id="PTHR23028:SF128">
    <property type="entry name" value="ACYLTRANSFERASE 3 DOMAIN-CONTAINING PROTEIN"/>
    <property type="match status" value="1"/>
</dbReference>
<gene>
    <name evidence="3" type="ORF">SLS56_004403</name>
</gene>
<dbReference type="InterPro" id="IPR002656">
    <property type="entry name" value="Acyl_transf_3_dom"/>
</dbReference>
<evidence type="ECO:0000259" key="2">
    <source>
        <dbReference type="Pfam" id="PF01757"/>
    </source>
</evidence>
<dbReference type="EMBL" id="JAJVDC020000039">
    <property type="protein sequence ID" value="KAL1631729.1"/>
    <property type="molecule type" value="Genomic_DNA"/>
</dbReference>
<comment type="caution">
    <text evidence="3">The sequence shown here is derived from an EMBL/GenBank/DDBJ whole genome shotgun (WGS) entry which is preliminary data.</text>
</comment>